<dbReference type="InterPro" id="IPR001128">
    <property type="entry name" value="Cyt_P450"/>
</dbReference>
<dbReference type="RefSeq" id="WP_179648304.1">
    <property type="nucleotide sequence ID" value="NZ_JACBZM010000001.1"/>
</dbReference>
<comment type="similarity">
    <text evidence="1 2">Belongs to the cytochrome P450 family.</text>
</comment>
<reference evidence="3 4" key="1">
    <citation type="submission" date="2020-07" db="EMBL/GenBank/DDBJ databases">
        <title>Sequencing the genomes of 1000 actinobacteria strains.</title>
        <authorList>
            <person name="Klenk H.-P."/>
        </authorList>
    </citation>
    <scope>NUCLEOTIDE SEQUENCE [LARGE SCALE GENOMIC DNA]</scope>
    <source>
        <strain evidence="3 4">DSM 15131</strain>
    </source>
</reference>
<keyword evidence="2" id="KW-0560">Oxidoreductase</keyword>
<keyword evidence="2" id="KW-0503">Monooxygenase</keyword>
<organism evidence="3 4">
    <name type="scientific">Nocardioides aromaticivorans</name>
    <dbReference type="NCBI Taxonomy" id="200618"/>
    <lineage>
        <taxon>Bacteria</taxon>
        <taxon>Bacillati</taxon>
        <taxon>Actinomycetota</taxon>
        <taxon>Actinomycetes</taxon>
        <taxon>Propionibacteriales</taxon>
        <taxon>Nocardioidaceae</taxon>
        <taxon>Nocardioides</taxon>
    </lineage>
</organism>
<dbReference type="PROSITE" id="PS00086">
    <property type="entry name" value="CYTOCHROME_P450"/>
    <property type="match status" value="1"/>
</dbReference>
<gene>
    <name evidence="3" type="ORF">BJ993_001533</name>
</gene>
<proteinExistence type="inferred from homology"/>
<protein>
    <submittedName>
        <fullName evidence="3">Cytochrome P450</fullName>
    </submittedName>
</protein>
<dbReference type="GO" id="GO:0004497">
    <property type="term" value="F:monooxygenase activity"/>
    <property type="evidence" value="ECO:0007669"/>
    <property type="project" value="UniProtKB-KW"/>
</dbReference>
<evidence type="ECO:0000313" key="4">
    <source>
        <dbReference type="Proteomes" id="UP000562045"/>
    </source>
</evidence>
<dbReference type="InterPro" id="IPR036396">
    <property type="entry name" value="Cyt_P450_sf"/>
</dbReference>
<dbReference type="PANTHER" id="PTHR46696:SF1">
    <property type="entry name" value="CYTOCHROME P450 YJIB-RELATED"/>
    <property type="match status" value="1"/>
</dbReference>
<comment type="caution">
    <text evidence="3">The sequence shown here is derived from an EMBL/GenBank/DDBJ whole genome shotgun (WGS) entry which is preliminary data.</text>
</comment>
<dbReference type="InterPro" id="IPR017972">
    <property type="entry name" value="Cyt_P450_CS"/>
</dbReference>
<dbReference type="Gene3D" id="1.10.630.10">
    <property type="entry name" value="Cytochrome P450"/>
    <property type="match status" value="1"/>
</dbReference>
<evidence type="ECO:0000256" key="1">
    <source>
        <dbReference type="ARBA" id="ARBA00010617"/>
    </source>
</evidence>
<dbReference type="GO" id="GO:0016705">
    <property type="term" value="F:oxidoreductase activity, acting on paired donors, with incorporation or reduction of molecular oxygen"/>
    <property type="evidence" value="ECO:0007669"/>
    <property type="project" value="InterPro"/>
</dbReference>
<dbReference type="GO" id="GO:0005506">
    <property type="term" value="F:iron ion binding"/>
    <property type="evidence" value="ECO:0007669"/>
    <property type="project" value="InterPro"/>
</dbReference>
<dbReference type="InterPro" id="IPR002397">
    <property type="entry name" value="Cyt_P450_B"/>
</dbReference>
<dbReference type="PRINTS" id="PR00359">
    <property type="entry name" value="BP450"/>
</dbReference>
<dbReference type="SUPFAM" id="SSF48264">
    <property type="entry name" value="Cytochrome P450"/>
    <property type="match status" value="1"/>
</dbReference>
<dbReference type="Proteomes" id="UP000562045">
    <property type="component" value="Unassembled WGS sequence"/>
</dbReference>
<keyword evidence="2" id="KW-0349">Heme</keyword>
<accession>A0A7Y9ZHN1</accession>
<dbReference type="PANTHER" id="PTHR46696">
    <property type="entry name" value="P450, PUTATIVE (EUROFUNG)-RELATED"/>
    <property type="match status" value="1"/>
</dbReference>
<keyword evidence="2" id="KW-0408">Iron</keyword>
<dbReference type="Pfam" id="PF00067">
    <property type="entry name" value="p450"/>
    <property type="match status" value="1"/>
</dbReference>
<evidence type="ECO:0000256" key="2">
    <source>
        <dbReference type="RuleBase" id="RU000461"/>
    </source>
</evidence>
<keyword evidence="2" id="KW-0479">Metal-binding</keyword>
<name>A0A7Y9ZHN1_9ACTN</name>
<dbReference type="GO" id="GO:0020037">
    <property type="term" value="F:heme binding"/>
    <property type="evidence" value="ECO:0007669"/>
    <property type="project" value="InterPro"/>
</dbReference>
<evidence type="ECO:0000313" key="3">
    <source>
        <dbReference type="EMBL" id="NYI44453.1"/>
    </source>
</evidence>
<dbReference type="EMBL" id="JACBZM010000001">
    <property type="protein sequence ID" value="NYI44453.1"/>
    <property type="molecule type" value="Genomic_DNA"/>
</dbReference>
<sequence>MTTLQPTTDPLPYLTQAYRTDPYPFYAALRAQHPVHRHPDGFWAITSYDAIRHLLYDRTLGVAELDYGPAGPLHDSMLGADAPKHTRVRRTHSRWFTPRAVKTWTDITRAEVDARLEVVAAGSRTFDAVHDLAFPVTFATISHLLGVPDTDGARVRQATYDIGKSLGLAPTEEEAAGTAAAFDWFVGHIEGLIADKRRQPGDGLLDAFLAFEDEGTMSHDEVIASTTLLFAVGHLDITYLIAHGIELMAERPEIFDDYRNRPELREAIVNETLRLDTPEQFVVRTTTQPITLDGVDIPAGEVLVLFIGAGNRDPLVFAEPDTFRLDRDVDLSKHLAFGGGIHGCAGQVLARAEAHVVFGALTERFTALELAGPVDHNHSDFIRSITALPITVR</sequence>
<dbReference type="AlphaFoldDB" id="A0A7Y9ZHN1"/>